<dbReference type="GO" id="GO:0003676">
    <property type="term" value="F:nucleic acid binding"/>
    <property type="evidence" value="ECO:0007669"/>
    <property type="project" value="InterPro"/>
</dbReference>
<accession>A0A5A7TJU7</accession>
<dbReference type="Gene3D" id="3.30.420.10">
    <property type="entry name" value="Ribonuclease H-like superfamily/Ribonuclease H"/>
    <property type="match status" value="1"/>
</dbReference>
<dbReference type="PANTHER" id="PTHR45835:SF99">
    <property type="entry name" value="CHROMO DOMAIN-CONTAINING PROTEIN-RELATED"/>
    <property type="match status" value="1"/>
</dbReference>
<dbReference type="STRING" id="1194695.A0A5A7TJU7"/>
<evidence type="ECO:0000313" key="5">
    <source>
        <dbReference type="Proteomes" id="UP000321947"/>
    </source>
</evidence>
<dbReference type="PANTHER" id="PTHR45835">
    <property type="entry name" value="YALI0A06105P"/>
    <property type="match status" value="1"/>
</dbReference>
<dbReference type="SUPFAM" id="SSF53098">
    <property type="entry name" value="Ribonuclease H-like"/>
    <property type="match status" value="1"/>
</dbReference>
<name>A0A5A7TJU7_CUCMM</name>
<evidence type="ECO:0000313" key="2">
    <source>
        <dbReference type="EMBL" id="KAA0043594.1"/>
    </source>
</evidence>
<dbReference type="Proteomes" id="UP000321393">
    <property type="component" value="Unassembled WGS sequence"/>
</dbReference>
<evidence type="ECO:0000313" key="3">
    <source>
        <dbReference type="EMBL" id="TYK29766.1"/>
    </source>
</evidence>
<dbReference type="InterPro" id="IPR012337">
    <property type="entry name" value="RNaseH-like_sf"/>
</dbReference>
<dbReference type="Proteomes" id="UP000321947">
    <property type="component" value="Unassembled WGS sequence"/>
</dbReference>
<keyword evidence="2" id="KW-0560">Oxidoreductase</keyword>
<dbReference type="EMBL" id="SSTD01001329">
    <property type="protein sequence ID" value="TYK29766.1"/>
    <property type="molecule type" value="Genomic_DNA"/>
</dbReference>
<dbReference type="SUPFAM" id="SSF54160">
    <property type="entry name" value="Chromo domain-like"/>
    <property type="match status" value="1"/>
</dbReference>
<organism evidence="2 4">
    <name type="scientific">Cucumis melo var. makuwa</name>
    <name type="common">Oriental melon</name>
    <dbReference type="NCBI Taxonomy" id="1194695"/>
    <lineage>
        <taxon>Eukaryota</taxon>
        <taxon>Viridiplantae</taxon>
        <taxon>Streptophyta</taxon>
        <taxon>Embryophyta</taxon>
        <taxon>Tracheophyta</taxon>
        <taxon>Spermatophyta</taxon>
        <taxon>Magnoliopsida</taxon>
        <taxon>eudicotyledons</taxon>
        <taxon>Gunneridae</taxon>
        <taxon>Pentapetalae</taxon>
        <taxon>rosids</taxon>
        <taxon>fabids</taxon>
        <taxon>Cucurbitales</taxon>
        <taxon>Cucurbitaceae</taxon>
        <taxon>Benincaseae</taxon>
        <taxon>Cucumis</taxon>
    </lineage>
</organism>
<proteinExistence type="predicted"/>
<dbReference type="InterPro" id="IPR016197">
    <property type="entry name" value="Chromo-like_dom_sf"/>
</dbReference>
<dbReference type="AlphaFoldDB" id="A0A5A7TJU7"/>
<dbReference type="InterPro" id="IPR000953">
    <property type="entry name" value="Chromo/chromo_shadow_dom"/>
</dbReference>
<keyword evidence="2" id="KW-0575">Peroxidase</keyword>
<dbReference type="EMBL" id="SSTE01015080">
    <property type="protein sequence ID" value="KAA0043594.1"/>
    <property type="molecule type" value="Genomic_DNA"/>
</dbReference>
<feature type="domain" description="Chromo" evidence="1">
    <location>
        <begin position="73"/>
        <end position="159"/>
    </location>
</feature>
<comment type="caution">
    <text evidence="2">The sequence shown here is derived from an EMBL/GenBank/DDBJ whole genome shotgun (WGS) entry which is preliminary data.</text>
</comment>
<dbReference type="InterPro" id="IPR036397">
    <property type="entry name" value="RNaseH_sf"/>
</dbReference>
<gene>
    <name evidence="3" type="ORF">E5676_scaffold2208G00230</name>
    <name evidence="2" type="ORF">E6C27_scaffold320G00250</name>
</gene>
<dbReference type="PROSITE" id="PS50013">
    <property type="entry name" value="CHROMO_2"/>
    <property type="match status" value="1"/>
</dbReference>
<dbReference type="GO" id="GO:0004601">
    <property type="term" value="F:peroxidase activity"/>
    <property type="evidence" value="ECO:0007669"/>
    <property type="project" value="UniProtKB-KW"/>
</dbReference>
<evidence type="ECO:0000259" key="1">
    <source>
        <dbReference type="PROSITE" id="PS50013"/>
    </source>
</evidence>
<reference evidence="4 5" key="1">
    <citation type="submission" date="2019-08" db="EMBL/GenBank/DDBJ databases">
        <title>Draft genome sequences of two oriental melons (Cucumis melo L. var makuwa).</title>
        <authorList>
            <person name="Kwon S.-Y."/>
        </authorList>
    </citation>
    <scope>NUCLEOTIDE SEQUENCE [LARGE SCALE GENOMIC DNA]</scope>
    <source>
        <strain evidence="5">cv. Chang Bougi</strain>
        <strain evidence="4">cv. SW 3</strain>
        <tissue evidence="2">Leaf</tissue>
    </source>
</reference>
<evidence type="ECO:0000313" key="4">
    <source>
        <dbReference type="Proteomes" id="UP000321393"/>
    </source>
</evidence>
<sequence>MDFVEGLPEANGFEVIFVVMDCLSKYGHFIALKHPYTAKTIANLFVKKIVRLHGFPIVSVRDKSDGQTEVVNRGVEYYLCCFSSERPKEWNKVGNWEVLLSWEGLPRHEATWESYEEIQLLYPNFHLEDKVNLERKSNDRPPIMLQYSRKGKKSTARVKGDEKTEVVIS</sequence>
<protein>
    <submittedName>
        <fullName evidence="2">Peroxidase 64</fullName>
    </submittedName>
</protein>